<dbReference type="InterPro" id="IPR045871">
    <property type="entry name" value="AHP1-5/YPD1"/>
</dbReference>
<accession>A0ABR4MT34</accession>
<dbReference type="Gene3D" id="1.20.120.160">
    <property type="entry name" value="HPT domain"/>
    <property type="match status" value="1"/>
</dbReference>
<dbReference type="RefSeq" id="XP_070862544.1">
    <property type="nucleotide sequence ID" value="XM_071006116.1"/>
</dbReference>
<name>A0ABR4MT34_9PEZI</name>
<keyword evidence="5" id="KW-1185">Reference proteome</keyword>
<feature type="domain" description="HPt" evidence="3">
    <location>
        <begin position="34"/>
        <end position="134"/>
    </location>
</feature>
<feature type="compositionally biased region" description="Basic and acidic residues" evidence="2">
    <location>
        <begin position="201"/>
        <end position="215"/>
    </location>
</feature>
<feature type="region of interest" description="Disordered" evidence="2">
    <location>
        <begin position="149"/>
        <end position="215"/>
    </location>
</feature>
<reference evidence="4 5" key="1">
    <citation type="submission" date="2020-05" db="EMBL/GenBank/DDBJ databases">
        <title>Ceratocystis lukuohia genome.</title>
        <authorList>
            <person name="Harrington T.C."/>
            <person name="Kim K."/>
            <person name="Mayers C.G."/>
        </authorList>
    </citation>
    <scope>NUCLEOTIDE SEQUENCE [LARGE SCALE GENOMIC DNA]</scope>
    <source>
        <strain evidence="4 5">C4212</strain>
    </source>
</reference>
<feature type="compositionally biased region" description="Acidic residues" evidence="2">
    <location>
        <begin position="164"/>
        <end position="200"/>
    </location>
</feature>
<feature type="modified residue" description="Phosphohistidine" evidence="1">
    <location>
        <position position="73"/>
    </location>
</feature>
<dbReference type="PANTHER" id="PTHR28242">
    <property type="entry name" value="PHOSPHORELAY INTERMEDIATE PROTEIN YPD1"/>
    <property type="match status" value="1"/>
</dbReference>
<dbReference type="GeneID" id="98114968"/>
<protein>
    <submittedName>
        <fullName evidence="4">Multistep phosphorelay regulator 1</fullName>
    </submittedName>
</protein>
<dbReference type="Proteomes" id="UP001610728">
    <property type="component" value="Unassembled WGS sequence"/>
</dbReference>
<dbReference type="SUPFAM" id="SSF47226">
    <property type="entry name" value="Histidine-containing phosphotransfer domain, HPT domain"/>
    <property type="match status" value="1"/>
</dbReference>
<dbReference type="PROSITE" id="PS50894">
    <property type="entry name" value="HPT"/>
    <property type="match status" value="1"/>
</dbReference>
<dbReference type="PANTHER" id="PTHR28242:SF52">
    <property type="entry name" value="PHOSPHORELAY INTERMEDIATE PROTEIN YPD1"/>
    <property type="match status" value="1"/>
</dbReference>
<gene>
    <name evidence="4" type="ORF">HOO65_010722</name>
</gene>
<comment type="caution">
    <text evidence="4">The sequence shown here is derived from an EMBL/GenBank/DDBJ whole genome shotgun (WGS) entry which is preliminary data.</text>
</comment>
<sequence>MSSPIEEPVIVDLGDGFDAMIFSQILEMDESTHDRSFSRELVVDYLSQARDTFTNIRIALKKHDLTELSNLGHYLKGSSAALGLANVQVHCQKIQQFGKLQDMEENTLEPPQALEMISKTLEALITDFEAAEAKLRDFYDGFEGLSLPAISQGGASSPQQGAEEKDDDEDEYETDDEDDEDADEDEDESDEEEEEEEDVNEKEAHEKGDKAESKP</sequence>
<evidence type="ECO:0000313" key="5">
    <source>
        <dbReference type="Proteomes" id="UP001610728"/>
    </source>
</evidence>
<organism evidence="4 5">
    <name type="scientific">Ceratocystis lukuohia</name>
    <dbReference type="NCBI Taxonomy" id="2019550"/>
    <lineage>
        <taxon>Eukaryota</taxon>
        <taxon>Fungi</taxon>
        <taxon>Dikarya</taxon>
        <taxon>Ascomycota</taxon>
        <taxon>Pezizomycotina</taxon>
        <taxon>Sordariomycetes</taxon>
        <taxon>Hypocreomycetidae</taxon>
        <taxon>Microascales</taxon>
        <taxon>Ceratocystidaceae</taxon>
        <taxon>Ceratocystis</taxon>
    </lineage>
</organism>
<keyword evidence="1" id="KW-0597">Phosphoprotein</keyword>
<dbReference type="InterPro" id="IPR036641">
    <property type="entry name" value="HPT_dom_sf"/>
</dbReference>
<dbReference type="InterPro" id="IPR008207">
    <property type="entry name" value="Sig_transdc_His_kin_Hpt_dom"/>
</dbReference>
<dbReference type="EMBL" id="JABSNW010000001">
    <property type="protein sequence ID" value="KAL2891364.1"/>
    <property type="molecule type" value="Genomic_DNA"/>
</dbReference>
<evidence type="ECO:0000256" key="2">
    <source>
        <dbReference type="SAM" id="MobiDB-lite"/>
    </source>
</evidence>
<dbReference type="Pfam" id="PF01627">
    <property type="entry name" value="Hpt"/>
    <property type="match status" value="1"/>
</dbReference>
<proteinExistence type="predicted"/>
<evidence type="ECO:0000313" key="4">
    <source>
        <dbReference type="EMBL" id="KAL2891364.1"/>
    </source>
</evidence>
<dbReference type="SMART" id="SM00073">
    <property type="entry name" value="HPT"/>
    <property type="match status" value="1"/>
</dbReference>
<evidence type="ECO:0000256" key="1">
    <source>
        <dbReference type="PROSITE-ProRule" id="PRU00110"/>
    </source>
</evidence>
<evidence type="ECO:0000259" key="3">
    <source>
        <dbReference type="PROSITE" id="PS50894"/>
    </source>
</evidence>